<dbReference type="AlphaFoldDB" id="A0A9X7IMB7"/>
<protein>
    <submittedName>
        <fullName evidence="2">DUF4440 domain-containing protein</fullName>
    </submittedName>
</protein>
<gene>
    <name evidence="2" type="ORF">C5U48_13185</name>
</gene>
<feature type="domain" description="SnoaL-like" evidence="1">
    <location>
        <begin position="9"/>
        <end position="106"/>
    </location>
</feature>
<dbReference type="RefSeq" id="WP_046284806.1">
    <property type="nucleotide sequence ID" value="NZ_CP092430.2"/>
</dbReference>
<dbReference type="Gene3D" id="3.10.450.50">
    <property type="match status" value="1"/>
</dbReference>
<evidence type="ECO:0000313" key="3">
    <source>
        <dbReference type="Proteomes" id="UP000237911"/>
    </source>
</evidence>
<dbReference type="EMBL" id="PUEV01000057">
    <property type="protein sequence ID" value="PQM51710.1"/>
    <property type="molecule type" value="Genomic_DNA"/>
</dbReference>
<proteinExistence type="predicted"/>
<keyword evidence="3" id="KW-1185">Reference proteome</keyword>
<dbReference type="Pfam" id="PF12680">
    <property type="entry name" value="SnoaL_2"/>
    <property type="match status" value="1"/>
</dbReference>
<organism evidence="2 3">
    <name type="scientific">Mycolicibacter virginiensis</name>
    <dbReference type="NCBI Taxonomy" id="1795032"/>
    <lineage>
        <taxon>Bacteria</taxon>
        <taxon>Bacillati</taxon>
        <taxon>Actinomycetota</taxon>
        <taxon>Actinomycetes</taxon>
        <taxon>Mycobacteriales</taxon>
        <taxon>Mycobacteriaceae</taxon>
        <taxon>Mycolicibacter</taxon>
    </lineage>
</organism>
<dbReference type="PANTHER" id="PTHR41252">
    <property type="entry name" value="BLR2505 PROTEIN"/>
    <property type="match status" value="1"/>
</dbReference>
<accession>A0A9X7IMB7</accession>
<comment type="caution">
    <text evidence="2">The sequence shown here is derived from an EMBL/GenBank/DDBJ whole genome shotgun (WGS) entry which is preliminary data.</text>
</comment>
<name>A0A9X7IMB7_9MYCO</name>
<evidence type="ECO:0000313" key="2">
    <source>
        <dbReference type="EMBL" id="PQM51710.1"/>
    </source>
</evidence>
<reference evidence="2 3" key="1">
    <citation type="submission" date="2018-02" db="EMBL/GenBank/DDBJ databases">
        <title>Draft genome sequence of Mycobacterium virginiense isolated from mud of a swine farm in Japan.</title>
        <authorList>
            <person name="Ohya K."/>
        </authorList>
    </citation>
    <scope>NUCLEOTIDE SEQUENCE [LARGE SCALE GENOMIC DNA]</scope>
    <source>
        <strain evidence="2 3">GF75</strain>
    </source>
</reference>
<dbReference type="SUPFAM" id="SSF54427">
    <property type="entry name" value="NTF2-like"/>
    <property type="match status" value="1"/>
</dbReference>
<dbReference type="PANTHER" id="PTHR41252:SF1">
    <property type="entry name" value="BLR2505 PROTEIN"/>
    <property type="match status" value="1"/>
</dbReference>
<dbReference type="Proteomes" id="UP000237911">
    <property type="component" value="Unassembled WGS sequence"/>
</dbReference>
<evidence type="ECO:0000259" key="1">
    <source>
        <dbReference type="Pfam" id="PF12680"/>
    </source>
</evidence>
<sequence>MSEQNITLVRNGYQSFASGDTESLMALFDEDIEWVQPGDSAISGTYRGKAELMEFLMQLGQKSPTITPKRFLADGETVVVLSEAAIGGERGHSAEVYTLRNGKTVRVQVYGDTAMMERQYGRKPAAAVAD</sequence>
<dbReference type="InterPro" id="IPR037401">
    <property type="entry name" value="SnoaL-like"/>
</dbReference>
<dbReference type="CDD" id="cd00531">
    <property type="entry name" value="NTF2_like"/>
    <property type="match status" value="1"/>
</dbReference>
<dbReference type="InterPro" id="IPR032710">
    <property type="entry name" value="NTF2-like_dom_sf"/>
</dbReference>